<evidence type="ECO:0000256" key="1">
    <source>
        <dbReference type="ARBA" id="ARBA00008467"/>
    </source>
</evidence>
<evidence type="ECO:0000313" key="6">
    <source>
        <dbReference type="EMBL" id="PNE36958.1"/>
    </source>
</evidence>
<evidence type="ECO:0000313" key="7">
    <source>
        <dbReference type="Proteomes" id="UP000236047"/>
    </source>
</evidence>
<dbReference type="SMART" id="SM00825">
    <property type="entry name" value="PKS_KS"/>
    <property type="match status" value="1"/>
</dbReference>
<keyword evidence="3" id="KW-0012">Acyltransferase</keyword>
<dbReference type="PANTHER" id="PTHR11712:SF347">
    <property type="entry name" value="BETA KETOACYL-ACYL CARRIER PROTEIN SYNTHASE"/>
    <property type="match status" value="1"/>
</dbReference>
<evidence type="ECO:0000256" key="2">
    <source>
        <dbReference type="ARBA" id="ARBA00022679"/>
    </source>
</evidence>
<reference evidence="7" key="1">
    <citation type="submission" date="2015-09" db="EMBL/GenBank/DDBJ databases">
        <authorList>
            <person name="Graham D.E."/>
            <person name="Mahan K.M."/>
            <person name="Klingeman D.M."/>
            <person name="Fida T."/>
            <person name="Giannone R.J."/>
            <person name="Hettich R.L."/>
            <person name="Parry R.J."/>
            <person name="Spain J.C."/>
        </authorList>
    </citation>
    <scope>NUCLEOTIDE SEQUENCE [LARGE SCALE GENOMIC DNA]</scope>
    <source>
        <strain evidence="7">JCM 4701</strain>
    </source>
</reference>
<dbReference type="Proteomes" id="UP000236047">
    <property type="component" value="Unassembled WGS sequence"/>
</dbReference>
<feature type="domain" description="Ketosynthase family 3 (KS3)" evidence="5">
    <location>
        <begin position="2"/>
        <end position="406"/>
    </location>
</feature>
<sequence length="407" mass="42189">MRCKAAVTGIGMITPGGLTTEATWATVCQGQSVARTDPDLAGLPVDITCRVDGFDADAVHGRRLARRLDRFTHLALAAAQQAVRDAKLEPGAWNAPRVAVVLGVGGNSMNTYFREFEALSQGHPELVSPLALPRSVPNMAAAEVAIALGARGPNFTVASACASGATALAVAASMVTSGACDIALAGGAESGLARMTVTGFQQMHALSQRTDAPRLASRPFDVDRDGFVLAEGAAVLVLERPQHALRRGADQRALLGGHACTCDAYHPVVPHPEGIGVEHALRTALKESGLDSRDIGHVNAHGTSTPVGDTVEARALHRIFGPTPPPVTAPKSILGHSLGAAGAIEAALTVLTQQHQLIPPTANLHRQDPDWELDIVTQAPRAAAINAAVSNSFGFGGHNTVLVFVGE</sequence>
<gene>
    <name evidence="6" type="ORF">AOB60_21100</name>
</gene>
<dbReference type="RefSeq" id="WP_102924670.1">
    <property type="nucleotide sequence ID" value="NZ_LJSN01000003.1"/>
</dbReference>
<dbReference type="PANTHER" id="PTHR11712">
    <property type="entry name" value="POLYKETIDE SYNTHASE-RELATED"/>
    <property type="match status" value="1"/>
</dbReference>
<evidence type="ECO:0000259" key="5">
    <source>
        <dbReference type="PROSITE" id="PS52004"/>
    </source>
</evidence>
<keyword evidence="7" id="KW-1185">Reference proteome</keyword>
<dbReference type="FunFam" id="3.40.47.10:FF:000018">
    <property type="entry name" value="3-oxoacyl-[acyl-carrier-protein] synthase 2"/>
    <property type="match status" value="1"/>
</dbReference>
<dbReference type="GO" id="GO:0004315">
    <property type="term" value="F:3-oxoacyl-[acyl-carrier-protein] synthase activity"/>
    <property type="evidence" value="ECO:0007669"/>
    <property type="project" value="InterPro"/>
</dbReference>
<dbReference type="InterPro" id="IPR014031">
    <property type="entry name" value="Ketoacyl_synth_C"/>
</dbReference>
<proteinExistence type="inferred from homology"/>
<dbReference type="FunFam" id="3.40.47.10:FF:000029">
    <property type="entry name" value="3-oxoacyl-[acyl-carrier-protein] synthase 1"/>
    <property type="match status" value="1"/>
</dbReference>
<dbReference type="NCBIfam" id="NF005589">
    <property type="entry name" value="PRK07314.1"/>
    <property type="match status" value="1"/>
</dbReference>
<dbReference type="InterPro" id="IPR016039">
    <property type="entry name" value="Thiolase-like"/>
</dbReference>
<dbReference type="PROSITE" id="PS00606">
    <property type="entry name" value="KS3_1"/>
    <property type="match status" value="1"/>
</dbReference>
<keyword evidence="2 4" id="KW-0808">Transferase</keyword>
<dbReference type="SUPFAM" id="SSF53901">
    <property type="entry name" value="Thiolase-like"/>
    <property type="match status" value="2"/>
</dbReference>
<dbReference type="InterPro" id="IPR020841">
    <property type="entry name" value="PKS_Beta-ketoAc_synthase_dom"/>
</dbReference>
<protein>
    <submittedName>
        <fullName evidence="6">3-oxoacyl-ACP synthase</fullName>
    </submittedName>
</protein>
<dbReference type="GO" id="GO:0030497">
    <property type="term" value="P:fatty acid elongation"/>
    <property type="evidence" value="ECO:0007669"/>
    <property type="project" value="UniProtKB-ARBA"/>
</dbReference>
<dbReference type="EMBL" id="LJSN01000003">
    <property type="protein sequence ID" value="PNE36958.1"/>
    <property type="molecule type" value="Genomic_DNA"/>
</dbReference>
<dbReference type="PROSITE" id="PS52004">
    <property type="entry name" value="KS3_2"/>
    <property type="match status" value="1"/>
</dbReference>
<dbReference type="InterPro" id="IPR014030">
    <property type="entry name" value="Ketoacyl_synth_N"/>
</dbReference>
<dbReference type="Gene3D" id="3.40.47.10">
    <property type="match status" value="2"/>
</dbReference>
<dbReference type="InterPro" id="IPR000794">
    <property type="entry name" value="Beta-ketoacyl_synthase"/>
</dbReference>
<evidence type="ECO:0000256" key="3">
    <source>
        <dbReference type="ARBA" id="ARBA00023315"/>
    </source>
</evidence>
<accession>A0A2N8P7E9</accession>
<dbReference type="Pfam" id="PF02801">
    <property type="entry name" value="Ketoacyl-synt_C"/>
    <property type="match status" value="1"/>
</dbReference>
<comment type="similarity">
    <text evidence="1 4">Belongs to the thiolase-like superfamily. Beta-ketoacyl-ACP synthases family.</text>
</comment>
<dbReference type="CDD" id="cd00834">
    <property type="entry name" value="KAS_I_II"/>
    <property type="match status" value="1"/>
</dbReference>
<dbReference type="Pfam" id="PF00109">
    <property type="entry name" value="ketoacyl-synt"/>
    <property type="match status" value="1"/>
</dbReference>
<evidence type="ECO:0000256" key="4">
    <source>
        <dbReference type="RuleBase" id="RU003694"/>
    </source>
</evidence>
<comment type="caution">
    <text evidence="6">The sequence shown here is derived from an EMBL/GenBank/DDBJ whole genome shotgun (WGS) entry which is preliminary data.</text>
</comment>
<dbReference type="AlphaFoldDB" id="A0A2N8P7E9"/>
<organism evidence="6 7">
    <name type="scientific">Streptomyces noursei</name>
    <name type="common">Streptomyces albulus</name>
    <dbReference type="NCBI Taxonomy" id="1971"/>
    <lineage>
        <taxon>Bacteria</taxon>
        <taxon>Bacillati</taxon>
        <taxon>Actinomycetota</taxon>
        <taxon>Actinomycetes</taxon>
        <taxon>Kitasatosporales</taxon>
        <taxon>Streptomycetaceae</taxon>
        <taxon>Streptomyces</taxon>
    </lineage>
</organism>
<name>A0A2N8P7E9_STRNR</name>
<dbReference type="InterPro" id="IPR018201">
    <property type="entry name" value="Ketoacyl_synth_AS"/>
</dbReference>